<dbReference type="HOGENOM" id="CLU_813519_0_0_11"/>
<dbReference type="AlphaFoldDB" id="J0X054"/>
<evidence type="ECO:0000256" key="1">
    <source>
        <dbReference type="SAM" id="MobiDB-lite"/>
    </source>
</evidence>
<proteinExistence type="predicted"/>
<feature type="compositionally biased region" description="Polar residues" evidence="1">
    <location>
        <begin position="277"/>
        <end position="290"/>
    </location>
</feature>
<sequence length="341" mass="37156">MSFSIASAGQGDGLSSFFHRVFGGGLNFFWIAVIIALIVFFGWISQKIAAIVSDRQENLDSLIRIRRYCTAFPAVLCFLGFFPMKALYDSVKNLEGGMFIFFVVVLCLFEGACQFNSELTRHILLRRQNEPYTRPGKRIVQSWVALAGAVIIAGGMVYALSRFLFVTYRGGGLIIAGIRRSWDFSFLLTGVVIIAILLWIAFFRKNRYEYGDPASMGDSPGSSADDEDDDADDGDDEDAFRADTADAGTDGSYGTPGGDGTVSRTTTTHYSVDADGHTSSWTRTETTDGSGRTAAQFFEGSDSAEGLPDMPDIDGQDADAGAQGDGDYQQYSHQAGNDFKR</sequence>
<feature type="transmembrane region" description="Helical" evidence="2">
    <location>
        <begin position="143"/>
        <end position="164"/>
    </location>
</feature>
<feature type="transmembrane region" description="Helical" evidence="2">
    <location>
        <begin position="184"/>
        <end position="203"/>
    </location>
</feature>
<dbReference type="RefSeq" id="WP_007147742.1">
    <property type="nucleotide sequence ID" value="NZ_AKCI01000001.1"/>
</dbReference>
<feature type="region of interest" description="Disordered" evidence="1">
    <location>
        <begin position="213"/>
        <end position="341"/>
    </location>
</feature>
<comment type="caution">
    <text evidence="3">The sequence shown here is derived from an EMBL/GenBank/DDBJ whole genome shotgun (WGS) entry which is preliminary data.</text>
</comment>
<feature type="transmembrane region" description="Helical" evidence="2">
    <location>
        <begin position="65"/>
        <end position="84"/>
    </location>
</feature>
<keyword evidence="2" id="KW-1133">Transmembrane helix</keyword>
<feature type="transmembrane region" description="Helical" evidence="2">
    <location>
        <begin position="21"/>
        <end position="44"/>
    </location>
</feature>
<keyword evidence="4" id="KW-1185">Reference proteome</keyword>
<evidence type="ECO:0000313" key="3">
    <source>
        <dbReference type="EMBL" id="EJD65234.1"/>
    </source>
</evidence>
<evidence type="ECO:0000256" key="2">
    <source>
        <dbReference type="SAM" id="Phobius"/>
    </source>
</evidence>
<feature type="compositionally biased region" description="Acidic residues" evidence="1">
    <location>
        <begin position="224"/>
        <end position="238"/>
    </location>
</feature>
<protein>
    <submittedName>
        <fullName evidence="3">Uncharacterized protein</fullName>
    </submittedName>
</protein>
<organism evidence="3 4">
    <name type="scientific">Scardovia wiggsiae F0424</name>
    <dbReference type="NCBI Taxonomy" id="857290"/>
    <lineage>
        <taxon>Bacteria</taxon>
        <taxon>Bacillati</taxon>
        <taxon>Actinomycetota</taxon>
        <taxon>Actinomycetes</taxon>
        <taxon>Bifidobacteriales</taxon>
        <taxon>Bifidobacteriaceae</taxon>
        <taxon>Scardovia</taxon>
    </lineage>
</organism>
<dbReference type="Proteomes" id="UP000006415">
    <property type="component" value="Unassembled WGS sequence"/>
</dbReference>
<feature type="compositionally biased region" description="Low complexity" evidence="1">
    <location>
        <begin position="318"/>
        <end position="331"/>
    </location>
</feature>
<evidence type="ECO:0000313" key="4">
    <source>
        <dbReference type="Proteomes" id="UP000006415"/>
    </source>
</evidence>
<name>J0X054_9BIFI</name>
<keyword evidence="2" id="KW-0812">Transmembrane</keyword>
<dbReference type="EMBL" id="AGZS01000002">
    <property type="protein sequence ID" value="EJD65234.1"/>
    <property type="molecule type" value="Genomic_DNA"/>
</dbReference>
<feature type="transmembrane region" description="Helical" evidence="2">
    <location>
        <begin position="96"/>
        <end position="117"/>
    </location>
</feature>
<accession>J0X054</accession>
<keyword evidence="2" id="KW-0472">Membrane</keyword>
<reference evidence="3 4" key="1">
    <citation type="submission" date="2012-01" db="EMBL/GenBank/DDBJ databases">
        <title>The Genome Sequence of Scardovia wiggsiae F0424.</title>
        <authorList>
            <consortium name="The Broad Institute Genome Sequencing Platform"/>
            <person name="Earl A."/>
            <person name="Ward D."/>
            <person name="Feldgarden M."/>
            <person name="Gevers D."/>
            <person name="Izard J."/>
            <person name="Ganesan A."/>
            <person name="Baranova O.V."/>
            <person name="Blanton J.M."/>
            <person name="Tanner A.C."/>
            <person name="Mathney J."/>
            <person name="Dewhirst F.E."/>
            <person name="Young S.K."/>
            <person name="Zeng Q."/>
            <person name="Gargeya S."/>
            <person name="Fitzgerald M."/>
            <person name="Haas B."/>
            <person name="Abouelleil A."/>
            <person name="Alvarado L."/>
            <person name="Arachchi H.M."/>
            <person name="Berlin A."/>
            <person name="Chapman S.B."/>
            <person name="Gearin G."/>
            <person name="Goldberg J."/>
            <person name="Griggs A."/>
            <person name="Gujja S."/>
            <person name="Hansen M."/>
            <person name="Heiman D."/>
            <person name="Howarth C."/>
            <person name="Larimer J."/>
            <person name="Lui A."/>
            <person name="MacDonald P.J.P."/>
            <person name="McCowen C."/>
            <person name="Montmayeur A."/>
            <person name="Murphy C."/>
            <person name="Neiman D."/>
            <person name="Pearson M."/>
            <person name="Priest M."/>
            <person name="Roberts A."/>
            <person name="Saif S."/>
            <person name="Shea T."/>
            <person name="Sisk P."/>
            <person name="Stolte C."/>
            <person name="Sykes S."/>
            <person name="Wortman J."/>
            <person name="Nusbaum C."/>
            <person name="Birren B."/>
        </authorList>
    </citation>
    <scope>NUCLEOTIDE SEQUENCE [LARGE SCALE GENOMIC DNA]</scope>
    <source>
        <strain evidence="3 4">F0424</strain>
    </source>
</reference>
<gene>
    <name evidence="3" type="ORF">HMPREF9156_00678</name>
</gene>